<sequence>MSEYTAEVLWQRGGQDFLANSYSRRHSLRFDGGAEWAGSSSPHVVPLPFSDASAVDPEEAFVASLSSCHMLWFLTMAVKRKFCVDRYFDAASGVMEKNAEGKMAMTVVTLRPEVTFSGDSLPTREQIEHMHHRAHEECFIANSVKTDVRCEPVYRAD</sequence>
<dbReference type="EMBL" id="JXQQ01000071">
    <property type="protein sequence ID" value="KIQ25052.1"/>
    <property type="molecule type" value="Genomic_DNA"/>
</dbReference>
<organism evidence="1 2">
    <name type="scientific">Variovorax paradoxus</name>
    <dbReference type="NCBI Taxonomy" id="34073"/>
    <lineage>
        <taxon>Bacteria</taxon>
        <taxon>Pseudomonadati</taxon>
        <taxon>Pseudomonadota</taxon>
        <taxon>Betaproteobacteria</taxon>
        <taxon>Burkholderiales</taxon>
        <taxon>Comamonadaceae</taxon>
        <taxon>Variovorax</taxon>
    </lineage>
</organism>
<reference evidence="1 2" key="1">
    <citation type="submission" date="2014-12" db="EMBL/GenBank/DDBJ databases">
        <title>16Stimator: statistical estimation of ribosomal gene copy numbers from draft genome assemblies.</title>
        <authorList>
            <person name="Perisin M.A."/>
            <person name="Vetter M."/>
            <person name="Gilbert J.A."/>
            <person name="Bergelson J."/>
        </authorList>
    </citation>
    <scope>NUCLEOTIDE SEQUENCE [LARGE SCALE GENOMIC DNA]</scope>
    <source>
        <strain evidence="1 2">MEDvA23</strain>
    </source>
</reference>
<dbReference type="PANTHER" id="PTHR42830:SF2">
    <property type="entry name" value="OSMC_OHR FAMILY PROTEIN"/>
    <property type="match status" value="1"/>
</dbReference>
<name>A0A0D0KG05_VARPD</name>
<dbReference type="Proteomes" id="UP000032067">
    <property type="component" value="Unassembled WGS sequence"/>
</dbReference>
<gene>
    <name evidence="1" type="ORF">RT97_24615</name>
</gene>
<dbReference type="InterPro" id="IPR052707">
    <property type="entry name" value="OsmC_Ohr_Peroxiredoxin"/>
</dbReference>
<protein>
    <submittedName>
        <fullName evidence="1">Peroxiredoxin</fullName>
    </submittedName>
</protein>
<dbReference type="SUPFAM" id="SSF82784">
    <property type="entry name" value="OsmC-like"/>
    <property type="match status" value="1"/>
</dbReference>
<comment type="caution">
    <text evidence="1">The sequence shown here is derived from an EMBL/GenBank/DDBJ whole genome shotgun (WGS) entry which is preliminary data.</text>
</comment>
<dbReference type="InterPro" id="IPR003718">
    <property type="entry name" value="OsmC/Ohr_fam"/>
</dbReference>
<dbReference type="Gene3D" id="3.30.300.20">
    <property type="match status" value="1"/>
</dbReference>
<evidence type="ECO:0000313" key="1">
    <source>
        <dbReference type="EMBL" id="KIQ25052.1"/>
    </source>
</evidence>
<proteinExistence type="predicted"/>
<dbReference type="OrthoDB" id="9795405at2"/>
<dbReference type="InterPro" id="IPR015946">
    <property type="entry name" value="KH_dom-like_a/b"/>
</dbReference>
<dbReference type="PANTHER" id="PTHR42830">
    <property type="entry name" value="OSMOTICALLY INDUCIBLE FAMILY PROTEIN"/>
    <property type="match status" value="1"/>
</dbReference>
<dbReference type="InterPro" id="IPR036102">
    <property type="entry name" value="OsmC/Ohrsf"/>
</dbReference>
<dbReference type="Pfam" id="PF02566">
    <property type="entry name" value="OsmC"/>
    <property type="match status" value="1"/>
</dbReference>
<accession>A0A0D0KG05</accession>
<evidence type="ECO:0000313" key="2">
    <source>
        <dbReference type="Proteomes" id="UP000032067"/>
    </source>
</evidence>
<dbReference type="RefSeq" id="WP_042581477.1">
    <property type="nucleotide sequence ID" value="NZ_JXQQ01000071.1"/>
</dbReference>
<dbReference type="AlphaFoldDB" id="A0A0D0KG05"/>